<keyword evidence="5" id="KW-1185">Reference proteome</keyword>
<dbReference type="RefSeq" id="WP_110608571.1">
    <property type="nucleotide sequence ID" value="NZ_PDOD01000001.1"/>
</dbReference>
<dbReference type="SMART" id="SM00490">
    <property type="entry name" value="HELICc"/>
    <property type="match status" value="1"/>
</dbReference>
<sequence>MSEVKLITTQLIEELTTKIDQASTVYILVSFSMKTGVRLLAPSLKRATERGADIKICTGDYLYVTQPEALETLLHIDPRMEIRLWRSEGKSFHPKAYLLEEENDGYLYVGSSNLSSSALTNGVEWNLAVSNHVASETIDQAREEFLRLFYDEQTVPLNEQTLQLYREVYEEKRQQLPEFVRWWTEDDEKSLMLADDRKQVPVIAEPPETYTTSIHPRGPQIDALESLTNTMDEGYDKAMIVMATGLGKTYLAAFFARKFKKVLFIAHREEILFQAQHSFKHVMPEIKSGILNGTHKETNADHVFASIFTLSSDAQLKSFDRDGFDLVIVDEFHHAAANSYARALDYFQPTFLLGLTATPDRMDGKDVFAICEGNVAFQMHFLEAIQIGWLAPFQYYGIYDDTDYSKITWLGTRYSQEELLETQLRDDMAQKIYEAWNNHKQSRTLAFCSSIKQAAFLTQFFRKQGVKAVELHSAADGMNRKEAIQQIMDGQIDIIFTVDLFNEGTDIPALDTLLFVRPTESLTVFTQQIGRGLRLNAGKDHCVVIDLIGNYRNADLKLSLLDTRPEDKRAKNRDVVPQVPASCTIDIDLRAINLLKELKRKQQPRKQKILSDYYRMKEEFGYRPTYLEFHRHGYENSMAVRQEFKSYVGFLYWAEELSEKEKQAFKDGEAWLTEVEKTGMTKSYKMVVLQYMLNRGAREWLKPVTSDEVAPYFFDYLTEKEYRRKIDFADKDKKNWTEDDLDKVAKLVARMPMTKFGESASFDGELFKLDLEFKEELNEYIYEWTKEVCEYRLESYFEKKAGNRRDGSRG</sequence>
<dbReference type="CDD" id="cd09205">
    <property type="entry name" value="PLDc_N_DEXD_b3"/>
    <property type="match status" value="1"/>
</dbReference>
<reference evidence="4 5" key="1">
    <citation type="submission" date="2017-10" db="EMBL/GenBank/DDBJ databases">
        <title>Bacillus sp. nov., a halophilic bacterium isolated from a Keqin Lake.</title>
        <authorList>
            <person name="Wang H."/>
        </authorList>
    </citation>
    <scope>NUCLEOTIDE SEQUENCE [LARGE SCALE GENOMIC DNA]</scope>
    <source>
        <strain evidence="4 5">KQ-12</strain>
    </source>
</reference>
<accession>A0A323TLH4</accession>
<dbReference type="InterPro" id="IPR001736">
    <property type="entry name" value="PLipase_D/transphosphatidylase"/>
</dbReference>
<keyword evidence="4" id="KW-0067">ATP-binding</keyword>
<organism evidence="4 5">
    <name type="scientific">Salipaludibacillus keqinensis</name>
    <dbReference type="NCBI Taxonomy" id="2045207"/>
    <lineage>
        <taxon>Bacteria</taxon>
        <taxon>Bacillati</taxon>
        <taxon>Bacillota</taxon>
        <taxon>Bacilli</taxon>
        <taxon>Bacillales</taxon>
        <taxon>Bacillaceae</taxon>
    </lineage>
</organism>
<dbReference type="SUPFAM" id="SSF56024">
    <property type="entry name" value="Phospholipase D/nuclease"/>
    <property type="match status" value="1"/>
</dbReference>
<evidence type="ECO:0000259" key="2">
    <source>
        <dbReference type="PROSITE" id="PS51192"/>
    </source>
</evidence>
<dbReference type="InterPro" id="IPR014001">
    <property type="entry name" value="Helicase_ATP-bd"/>
</dbReference>
<dbReference type="GO" id="GO:0004386">
    <property type="term" value="F:helicase activity"/>
    <property type="evidence" value="ECO:0007669"/>
    <property type="project" value="UniProtKB-KW"/>
</dbReference>
<dbReference type="SMART" id="SM00487">
    <property type="entry name" value="DEXDc"/>
    <property type="match status" value="1"/>
</dbReference>
<gene>
    <name evidence="4" type="ORF">CR194_05295</name>
</gene>
<dbReference type="PANTHER" id="PTHR47396:SF1">
    <property type="entry name" value="ATP-DEPENDENT HELICASE IRC3-RELATED"/>
    <property type="match status" value="1"/>
</dbReference>
<dbReference type="GO" id="GO:0016787">
    <property type="term" value="F:hydrolase activity"/>
    <property type="evidence" value="ECO:0007669"/>
    <property type="project" value="InterPro"/>
</dbReference>
<dbReference type="PROSITE" id="PS51192">
    <property type="entry name" value="HELICASE_ATP_BIND_1"/>
    <property type="match status" value="1"/>
</dbReference>
<evidence type="ECO:0000313" key="5">
    <source>
        <dbReference type="Proteomes" id="UP000248214"/>
    </source>
</evidence>
<dbReference type="EMBL" id="PDOD01000001">
    <property type="protein sequence ID" value="PYZ94936.1"/>
    <property type="molecule type" value="Genomic_DNA"/>
</dbReference>
<keyword evidence="4" id="KW-0347">Helicase</keyword>
<dbReference type="CDD" id="cd18032">
    <property type="entry name" value="DEXHc_RE_I_III_res"/>
    <property type="match status" value="1"/>
</dbReference>
<dbReference type="AlphaFoldDB" id="A0A323TLH4"/>
<dbReference type="Pfam" id="PF04851">
    <property type="entry name" value="ResIII"/>
    <property type="match status" value="1"/>
</dbReference>
<keyword evidence="4" id="KW-0547">Nucleotide-binding</keyword>
<dbReference type="PROSITE" id="PS50035">
    <property type="entry name" value="PLD"/>
    <property type="match status" value="1"/>
</dbReference>
<evidence type="ECO:0000259" key="1">
    <source>
        <dbReference type="PROSITE" id="PS50035"/>
    </source>
</evidence>
<keyword evidence="4" id="KW-0378">Hydrolase</keyword>
<dbReference type="InterPro" id="IPR006935">
    <property type="entry name" value="Helicase/UvrB_N"/>
</dbReference>
<dbReference type="GO" id="GO:0003677">
    <property type="term" value="F:DNA binding"/>
    <property type="evidence" value="ECO:0007669"/>
    <property type="project" value="InterPro"/>
</dbReference>
<dbReference type="PANTHER" id="PTHR47396">
    <property type="entry name" value="TYPE I RESTRICTION ENZYME ECOKI R PROTEIN"/>
    <property type="match status" value="1"/>
</dbReference>
<dbReference type="Gene3D" id="3.30.870.10">
    <property type="entry name" value="Endonuclease Chain A"/>
    <property type="match status" value="1"/>
</dbReference>
<dbReference type="Proteomes" id="UP000248214">
    <property type="component" value="Unassembled WGS sequence"/>
</dbReference>
<dbReference type="InterPro" id="IPR001650">
    <property type="entry name" value="Helicase_C-like"/>
</dbReference>
<dbReference type="Pfam" id="PF13091">
    <property type="entry name" value="PLDc_2"/>
    <property type="match status" value="1"/>
</dbReference>
<feature type="domain" description="Helicase C-terminal" evidence="3">
    <location>
        <begin position="427"/>
        <end position="576"/>
    </location>
</feature>
<proteinExistence type="predicted"/>
<feature type="domain" description="Helicase ATP-binding" evidence="2">
    <location>
        <begin position="229"/>
        <end position="377"/>
    </location>
</feature>
<dbReference type="InterPro" id="IPR050742">
    <property type="entry name" value="Helicase_Restrict-Modif_Enz"/>
</dbReference>
<protein>
    <submittedName>
        <fullName evidence="4">DNA helicase</fullName>
    </submittedName>
</protein>
<evidence type="ECO:0000313" key="4">
    <source>
        <dbReference type="EMBL" id="PYZ94936.1"/>
    </source>
</evidence>
<dbReference type="InterPro" id="IPR027417">
    <property type="entry name" value="P-loop_NTPase"/>
</dbReference>
<feature type="domain" description="PLD phosphodiesterase" evidence="1">
    <location>
        <begin position="88"/>
        <end position="118"/>
    </location>
</feature>
<evidence type="ECO:0000259" key="3">
    <source>
        <dbReference type="PROSITE" id="PS51194"/>
    </source>
</evidence>
<dbReference type="SUPFAM" id="SSF52540">
    <property type="entry name" value="P-loop containing nucleoside triphosphate hydrolases"/>
    <property type="match status" value="1"/>
</dbReference>
<dbReference type="GO" id="GO:0005829">
    <property type="term" value="C:cytosol"/>
    <property type="evidence" value="ECO:0007669"/>
    <property type="project" value="TreeGrafter"/>
</dbReference>
<comment type="caution">
    <text evidence="4">The sequence shown here is derived from an EMBL/GenBank/DDBJ whole genome shotgun (WGS) entry which is preliminary data.</text>
</comment>
<dbReference type="OrthoDB" id="9802848at2"/>
<dbReference type="GO" id="GO:0005524">
    <property type="term" value="F:ATP binding"/>
    <property type="evidence" value="ECO:0007669"/>
    <property type="project" value="InterPro"/>
</dbReference>
<name>A0A323TLH4_9BACI</name>
<dbReference type="Gene3D" id="3.40.50.300">
    <property type="entry name" value="P-loop containing nucleotide triphosphate hydrolases"/>
    <property type="match status" value="2"/>
</dbReference>
<dbReference type="Pfam" id="PF00271">
    <property type="entry name" value="Helicase_C"/>
    <property type="match status" value="1"/>
</dbReference>
<dbReference type="InterPro" id="IPR025202">
    <property type="entry name" value="PLD-like_dom"/>
</dbReference>
<dbReference type="CDD" id="cd18799">
    <property type="entry name" value="SF2_C_EcoAI-like"/>
    <property type="match status" value="1"/>
</dbReference>
<dbReference type="GO" id="GO:0006793">
    <property type="term" value="P:phosphorus metabolic process"/>
    <property type="evidence" value="ECO:0007669"/>
    <property type="project" value="UniProtKB-ARBA"/>
</dbReference>
<dbReference type="PROSITE" id="PS51194">
    <property type="entry name" value="HELICASE_CTER"/>
    <property type="match status" value="1"/>
</dbReference>